<feature type="signal peptide" evidence="1">
    <location>
        <begin position="1"/>
        <end position="27"/>
    </location>
</feature>
<name>A0A0C9UQL7_SPHS4</name>
<keyword evidence="1" id="KW-0732">Signal</keyword>
<reference evidence="2 3" key="1">
    <citation type="submission" date="2014-06" db="EMBL/GenBank/DDBJ databases">
        <title>Evolutionary Origins and Diversification of the Mycorrhizal Mutualists.</title>
        <authorList>
            <consortium name="DOE Joint Genome Institute"/>
            <consortium name="Mycorrhizal Genomics Consortium"/>
            <person name="Kohler A."/>
            <person name="Kuo A."/>
            <person name="Nagy L.G."/>
            <person name="Floudas D."/>
            <person name="Copeland A."/>
            <person name="Barry K.W."/>
            <person name="Cichocki N."/>
            <person name="Veneault-Fourrey C."/>
            <person name="LaButti K."/>
            <person name="Lindquist E.A."/>
            <person name="Lipzen A."/>
            <person name="Lundell T."/>
            <person name="Morin E."/>
            <person name="Murat C."/>
            <person name="Riley R."/>
            <person name="Ohm R."/>
            <person name="Sun H."/>
            <person name="Tunlid A."/>
            <person name="Henrissat B."/>
            <person name="Grigoriev I.V."/>
            <person name="Hibbett D.S."/>
            <person name="Martin F."/>
        </authorList>
    </citation>
    <scope>NUCLEOTIDE SEQUENCE [LARGE SCALE GENOMIC DNA]</scope>
    <source>
        <strain evidence="2 3">SS14</strain>
    </source>
</reference>
<dbReference type="EMBL" id="KN837329">
    <property type="protein sequence ID" value="KIJ27625.1"/>
    <property type="molecule type" value="Genomic_DNA"/>
</dbReference>
<dbReference type="HOGENOM" id="CLU_2251774_0_0_1"/>
<gene>
    <name evidence="2" type="ORF">M422DRAFT_271171</name>
</gene>
<sequence length="104" mass="11522">MTTLHISISVILICRFLLELRKHSTSAQSVSSLNIETTPAFGIRGYLQCLNQSIIEEFGNSCIGHELEADEFMDDQESSGVIDTKLRINAEDKGEAFGESSRAR</sequence>
<organism evidence="2 3">
    <name type="scientific">Sphaerobolus stellatus (strain SS14)</name>
    <dbReference type="NCBI Taxonomy" id="990650"/>
    <lineage>
        <taxon>Eukaryota</taxon>
        <taxon>Fungi</taxon>
        <taxon>Dikarya</taxon>
        <taxon>Basidiomycota</taxon>
        <taxon>Agaricomycotina</taxon>
        <taxon>Agaricomycetes</taxon>
        <taxon>Phallomycetidae</taxon>
        <taxon>Geastrales</taxon>
        <taxon>Sphaerobolaceae</taxon>
        <taxon>Sphaerobolus</taxon>
    </lineage>
</organism>
<keyword evidence="3" id="KW-1185">Reference proteome</keyword>
<evidence type="ECO:0000313" key="2">
    <source>
        <dbReference type="EMBL" id="KIJ27625.1"/>
    </source>
</evidence>
<dbReference type="AlphaFoldDB" id="A0A0C9UQL7"/>
<evidence type="ECO:0000313" key="3">
    <source>
        <dbReference type="Proteomes" id="UP000054279"/>
    </source>
</evidence>
<accession>A0A0C9UQL7</accession>
<proteinExistence type="predicted"/>
<protein>
    <submittedName>
        <fullName evidence="2">Uncharacterized protein</fullName>
    </submittedName>
</protein>
<evidence type="ECO:0000256" key="1">
    <source>
        <dbReference type="SAM" id="SignalP"/>
    </source>
</evidence>
<feature type="chain" id="PRO_5002221220" evidence="1">
    <location>
        <begin position="28"/>
        <end position="104"/>
    </location>
</feature>
<dbReference type="Proteomes" id="UP000054279">
    <property type="component" value="Unassembled WGS sequence"/>
</dbReference>